<sequence length="347" mass="37584">MQQVQGQQSTSQTVVNGCFSSKGGDIDLEASNSTADSDSSCAGGLMVASSNASFPERLMEPSLVLVEVNVPPSCLLDGVDSQQSFGTGVILHHARGMGLVAVDKNTVKVSASDIVLSFAAFPIEIPGQVVFLHPVYNYALVCYDPSALGTVGLSKVRAAEVLPEPALCRGDPVHLVVLTRNLRAKSRKSKVTNSFVSLSLGYEVDILVGTDVRDGNGTTRVINWCGSLVQDPYPAVRALGFLPKGGGAYVTRWHRGSPADRYGLRARRWIVEVNGKPTPDLDAFVNVTKELGSEEFVRVKTISLDGRPSVLTLKQDLHYWPTWEVRFDPDSALWRRSTIKALHYSNP</sequence>
<dbReference type="InterPro" id="IPR009003">
    <property type="entry name" value="Peptidase_S1_PA"/>
</dbReference>
<reference evidence="2" key="1">
    <citation type="submission" date="2022-02" db="EMBL/GenBank/DDBJ databases">
        <authorList>
            <person name="Henning P.M."/>
            <person name="McCubbin A.G."/>
            <person name="Shore J.S."/>
        </authorList>
    </citation>
    <scope>NUCLEOTIDE SEQUENCE</scope>
    <source>
        <strain evidence="2">F60SS</strain>
        <tissue evidence="2">Leaves</tissue>
    </source>
</reference>
<accession>A0A9Q0F0R8</accession>
<organism evidence="2 3">
    <name type="scientific">Turnera subulata</name>
    <dbReference type="NCBI Taxonomy" id="218843"/>
    <lineage>
        <taxon>Eukaryota</taxon>
        <taxon>Viridiplantae</taxon>
        <taxon>Streptophyta</taxon>
        <taxon>Embryophyta</taxon>
        <taxon>Tracheophyta</taxon>
        <taxon>Spermatophyta</taxon>
        <taxon>Magnoliopsida</taxon>
        <taxon>eudicotyledons</taxon>
        <taxon>Gunneridae</taxon>
        <taxon>Pentapetalae</taxon>
        <taxon>rosids</taxon>
        <taxon>fabids</taxon>
        <taxon>Malpighiales</taxon>
        <taxon>Passifloraceae</taxon>
        <taxon>Turnera</taxon>
    </lineage>
</organism>
<dbReference type="SUPFAM" id="SSF50494">
    <property type="entry name" value="Trypsin-like serine proteases"/>
    <property type="match status" value="1"/>
</dbReference>
<dbReference type="InterPro" id="IPR001478">
    <property type="entry name" value="PDZ"/>
</dbReference>
<gene>
    <name evidence="2" type="ORF">Tsubulata_049190</name>
</gene>
<dbReference type="SUPFAM" id="SSF50156">
    <property type="entry name" value="PDZ domain-like"/>
    <property type="match status" value="1"/>
</dbReference>
<dbReference type="AlphaFoldDB" id="A0A9Q0F0R8"/>
<dbReference type="Pfam" id="PF12812">
    <property type="entry name" value="PDZ_1"/>
    <property type="match status" value="1"/>
</dbReference>
<dbReference type="InterPro" id="IPR036034">
    <property type="entry name" value="PDZ_sf"/>
</dbReference>
<evidence type="ECO:0000313" key="3">
    <source>
        <dbReference type="Proteomes" id="UP001141552"/>
    </source>
</evidence>
<dbReference type="EMBL" id="JAKUCV010007557">
    <property type="protein sequence ID" value="KAJ4822873.1"/>
    <property type="molecule type" value="Genomic_DNA"/>
</dbReference>
<dbReference type="Gene3D" id="2.30.42.10">
    <property type="match status" value="1"/>
</dbReference>
<dbReference type="PANTHER" id="PTHR46366">
    <property type="entry name" value="PRO-APOPTOTIC SERINE PROTEASE NMA111"/>
    <property type="match status" value="1"/>
</dbReference>
<evidence type="ECO:0000259" key="1">
    <source>
        <dbReference type="SMART" id="SM00228"/>
    </source>
</evidence>
<evidence type="ECO:0000313" key="2">
    <source>
        <dbReference type="EMBL" id="KAJ4822873.1"/>
    </source>
</evidence>
<dbReference type="OrthoDB" id="1709237at2759"/>
<feature type="domain" description="PDZ" evidence="1">
    <location>
        <begin position="237"/>
        <end position="305"/>
    </location>
</feature>
<proteinExistence type="predicted"/>
<dbReference type="SMART" id="SM00228">
    <property type="entry name" value="PDZ"/>
    <property type="match status" value="1"/>
</dbReference>
<dbReference type="InterPro" id="IPR025926">
    <property type="entry name" value="PDZ-like_dom"/>
</dbReference>
<reference evidence="2" key="2">
    <citation type="journal article" date="2023" name="Plants (Basel)">
        <title>Annotation of the Turnera subulata (Passifloraceae) Draft Genome Reveals the S-Locus Evolved after the Divergence of Turneroideae from Passifloroideae in a Stepwise Manner.</title>
        <authorList>
            <person name="Henning P.M."/>
            <person name="Roalson E.H."/>
            <person name="Mir W."/>
            <person name="McCubbin A.G."/>
            <person name="Shore J.S."/>
        </authorList>
    </citation>
    <scope>NUCLEOTIDE SEQUENCE</scope>
    <source>
        <strain evidence="2">F60SS</strain>
    </source>
</reference>
<dbReference type="PANTHER" id="PTHR46366:SF1">
    <property type="entry name" value="PDZ DOMAIN-CONTAINING PROTEIN C1685.05"/>
    <property type="match status" value="1"/>
</dbReference>
<keyword evidence="3" id="KW-1185">Reference proteome</keyword>
<name>A0A9Q0F0R8_9ROSI</name>
<dbReference type="Proteomes" id="UP001141552">
    <property type="component" value="Unassembled WGS sequence"/>
</dbReference>
<comment type="caution">
    <text evidence="2">The sequence shown here is derived from an EMBL/GenBank/DDBJ whole genome shotgun (WGS) entry which is preliminary data.</text>
</comment>
<protein>
    <recommendedName>
        <fullName evidence="1">PDZ domain-containing protein</fullName>
    </recommendedName>
</protein>